<keyword evidence="2" id="KW-1185">Reference proteome</keyword>
<sequence>MSVHTFLLHAPLPLCHVFQPTGTILKLMQDIIKTNVLTKFHEDWTMNESPYKKTASPPEKSFRENPTINVASRMLTKINALPPDIIIKNVLAKFHEDWTINVTLKFLTIIIRKPPGGPTDRPTYQQTDMCKAIYPLFFEGGHKNDPPSGGPDFQPIRPIFDFVHDIIKTNLLT</sequence>
<protein>
    <submittedName>
        <fullName evidence="1">Uncharacterized protein</fullName>
    </submittedName>
</protein>
<reference evidence="1" key="1">
    <citation type="journal article" date="2019" name="bioRxiv">
        <title>The Genome of the Zebra Mussel, Dreissena polymorpha: A Resource for Invasive Species Research.</title>
        <authorList>
            <person name="McCartney M.A."/>
            <person name="Auch B."/>
            <person name="Kono T."/>
            <person name="Mallez S."/>
            <person name="Zhang Y."/>
            <person name="Obille A."/>
            <person name="Becker A."/>
            <person name="Abrahante J.E."/>
            <person name="Garbe J."/>
            <person name="Badalamenti J.P."/>
            <person name="Herman A."/>
            <person name="Mangelson H."/>
            <person name="Liachko I."/>
            <person name="Sullivan S."/>
            <person name="Sone E.D."/>
            <person name="Koren S."/>
            <person name="Silverstein K.A.T."/>
            <person name="Beckman K.B."/>
            <person name="Gohl D.M."/>
        </authorList>
    </citation>
    <scope>NUCLEOTIDE SEQUENCE</scope>
    <source>
        <strain evidence="1">Duluth1</strain>
        <tissue evidence="1">Whole animal</tissue>
    </source>
</reference>
<reference evidence="1" key="2">
    <citation type="submission" date="2020-11" db="EMBL/GenBank/DDBJ databases">
        <authorList>
            <person name="McCartney M.A."/>
            <person name="Auch B."/>
            <person name="Kono T."/>
            <person name="Mallez S."/>
            <person name="Becker A."/>
            <person name="Gohl D.M."/>
            <person name="Silverstein K.A.T."/>
            <person name="Koren S."/>
            <person name="Bechman K.B."/>
            <person name="Herman A."/>
            <person name="Abrahante J.E."/>
            <person name="Garbe J."/>
        </authorList>
    </citation>
    <scope>NUCLEOTIDE SEQUENCE</scope>
    <source>
        <strain evidence="1">Duluth1</strain>
        <tissue evidence="1">Whole animal</tissue>
    </source>
</reference>
<accession>A0A9D4H2U5</accession>
<comment type="caution">
    <text evidence="1">The sequence shown here is derived from an EMBL/GenBank/DDBJ whole genome shotgun (WGS) entry which is preliminary data.</text>
</comment>
<proteinExistence type="predicted"/>
<dbReference type="Proteomes" id="UP000828390">
    <property type="component" value="Unassembled WGS sequence"/>
</dbReference>
<dbReference type="EMBL" id="JAIWYP010000005">
    <property type="protein sequence ID" value="KAH3826393.1"/>
    <property type="molecule type" value="Genomic_DNA"/>
</dbReference>
<gene>
    <name evidence="1" type="ORF">DPMN_128297</name>
</gene>
<organism evidence="1 2">
    <name type="scientific">Dreissena polymorpha</name>
    <name type="common">Zebra mussel</name>
    <name type="synonym">Mytilus polymorpha</name>
    <dbReference type="NCBI Taxonomy" id="45954"/>
    <lineage>
        <taxon>Eukaryota</taxon>
        <taxon>Metazoa</taxon>
        <taxon>Spiralia</taxon>
        <taxon>Lophotrochozoa</taxon>
        <taxon>Mollusca</taxon>
        <taxon>Bivalvia</taxon>
        <taxon>Autobranchia</taxon>
        <taxon>Heteroconchia</taxon>
        <taxon>Euheterodonta</taxon>
        <taxon>Imparidentia</taxon>
        <taxon>Neoheterodontei</taxon>
        <taxon>Myida</taxon>
        <taxon>Dreissenoidea</taxon>
        <taxon>Dreissenidae</taxon>
        <taxon>Dreissena</taxon>
    </lineage>
</organism>
<dbReference type="AlphaFoldDB" id="A0A9D4H2U5"/>
<evidence type="ECO:0000313" key="2">
    <source>
        <dbReference type="Proteomes" id="UP000828390"/>
    </source>
</evidence>
<evidence type="ECO:0000313" key="1">
    <source>
        <dbReference type="EMBL" id="KAH3826393.1"/>
    </source>
</evidence>
<name>A0A9D4H2U5_DREPO</name>